<dbReference type="PANTHER" id="PTHR34107">
    <property type="entry name" value="SLL0198 PROTEIN-RELATED"/>
    <property type="match status" value="1"/>
</dbReference>
<protein>
    <submittedName>
        <fullName evidence="2">Endonuclease, Uma2 family (Restriction endonuclease fold)</fullName>
    </submittedName>
</protein>
<dbReference type="SUPFAM" id="SSF52980">
    <property type="entry name" value="Restriction endonuclease-like"/>
    <property type="match status" value="1"/>
</dbReference>
<keyword evidence="2" id="KW-0378">Hydrolase</keyword>
<proteinExistence type="predicted"/>
<keyword evidence="2" id="KW-0255">Endonuclease</keyword>
<dbReference type="InterPro" id="IPR008538">
    <property type="entry name" value="Uma2"/>
</dbReference>
<feature type="domain" description="Putative restriction endonuclease" evidence="1">
    <location>
        <begin position="13"/>
        <end position="179"/>
    </location>
</feature>
<evidence type="ECO:0000313" key="2">
    <source>
        <dbReference type="EMBL" id="VFJ59486.1"/>
    </source>
</evidence>
<keyword evidence="2" id="KW-0540">Nuclease</keyword>
<organism evidence="2">
    <name type="scientific">Candidatus Kentrum sp. DK</name>
    <dbReference type="NCBI Taxonomy" id="2126562"/>
    <lineage>
        <taxon>Bacteria</taxon>
        <taxon>Pseudomonadati</taxon>
        <taxon>Pseudomonadota</taxon>
        <taxon>Gammaproteobacteria</taxon>
        <taxon>Candidatus Kentrum</taxon>
    </lineage>
</organism>
<dbReference type="InterPro" id="IPR012296">
    <property type="entry name" value="Nuclease_put_TT1808"/>
</dbReference>
<dbReference type="EMBL" id="CAADEY010000071">
    <property type="protein sequence ID" value="VFJ59486.1"/>
    <property type="molecule type" value="Genomic_DNA"/>
</dbReference>
<accession>A0A450SZI2</accession>
<dbReference type="Pfam" id="PF05685">
    <property type="entry name" value="Uma2"/>
    <property type="match status" value="1"/>
</dbReference>
<evidence type="ECO:0000259" key="1">
    <source>
        <dbReference type="Pfam" id="PF05685"/>
    </source>
</evidence>
<reference evidence="2" key="1">
    <citation type="submission" date="2019-02" db="EMBL/GenBank/DDBJ databases">
        <authorList>
            <person name="Gruber-Vodicka R. H."/>
            <person name="Seah K. B. B."/>
        </authorList>
    </citation>
    <scope>NUCLEOTIDE SEQUENCE</scope>
    <source>
        <strain evidence="2">BECK_DK161</strain>
    </source>
</reference>
<dbReference type="InterPro" id="IPR011335">
    <property type="entry name" value="Restrct_endonuc-II-like"/>
</dbReference>
<gene>
    <name evidence="2" type="ORF">BECKDK2373C_GA0170839_107140</name>
</gene>
<dbReference type="GO" id="GO:0004519">
    <property type="term" value="F:endonuclease activity"/>
    <property type="evidence" value="ECO:0007669"/>
    <property type="project" value="UniProtKB-KW"/>
</dbReference>
<sequence>MTHPAERLATYEDVLRAPPECVAELLHGQLHTQPRPAFRHALAASSLGMVFGGYQHRNGGDNGSGGWWILDEPEIHLGEHVLVPDIAGWRRERMPVFPDVAYTEMALDWVCEVISPGTALRDRAIKMPLYGKFQVGYLWLLEPRLRTLECFVLHERKWLPRHAFQENDTVSAPPFEEMHFALGVLWPFAQ</sequence>
<dbReference type="AlphaFoldDB" id="A0A450SZI2"/>
<dbReference type="PANTHER" id="PTHR34107:SF4">
    <property type="entry name" value="SLL1222 PROTEIN"/>
    <property type="match status" value="1"/>
</dbReference>
<dbReference type="CDD" id="cd06260">
    <property type="entry name" value="DUF820-like"/>
    <property type="match status" value="1"/>
</dbReference>
<name>A0A450SZI2_9GAMM</name>
<dbReference type="Gene3D" id="3.90.1570.10">
    <property type="entry name" value="tt1808, chain A"/>
    <property type="match status" value="1"/>
</dbReference>